<dbReference type="InterPro" id="IPR008983">
    <property type="entry name" value="Tumour_necrosis_fac-like_dom"/>
</dbReference>
<evidence type="ECO:0000313" key="1">
    <source>
        <dbReference type="EMBL" id="AFV81257.1"/>
    </source>
</evidence>
<gene>
    <name evidence="1" type="ORF">MAR10_025</name>
</gene>
<evidence type="ECO:0000313" key="2">
    <source>
        <dbReference type="Proteomes" id="UP000009398"/>
    </source>
</evidence>
<reference evidence="1 2" key="1">
    <citation type="journal article" date="2012" name="J. Virol.">
        <title>Genome Sequence of Temperate Vibrio parahaemolyticus Bacteriophage vB_VpaS_MAR10.</title>
        <authorList>
            <person name="Alanis Villa A."/>
            <person name="Kropinski A.M."/>
            <person name="Abbasifar R."/>
            <person name="Abbasifar A."/>
            <person name="Griffiths M.W."/>
        </authorList>
    </citation>
    <scope>NUCLEOTIDE SEQUENCE [LARGE SCALE GENOMIC DNA]</scope>
</reference>
<dbReference type="EMBL" id="JX556418">
    <property type="protein sequence ID" value="AFV81257.1"/>
    <property type="molecule type" value="Genomic_DNA"/>
</dbReference>
<dbReference type="KEGG" id="vg:14181756"/>
<accession>K7RFH0</accession>
<dbReference type="GeneID" id="14181756"/>
<dbReference type="RefSeq" id="YP_007111871.1">
    <property type="nucleotide sequence ID" value="NC_019713.1"/>
</dbReference>
<sequence>MRITDIVTTASDTDELILKRGNDFFSIPISVLREATAPAHVSVTAPKSSVEVAKDATEEIMKAEAPEAGTYIAVATLRSRTHNTSAYGVASLYKGGVLVANSETETGFGEDVRTSVVLYEVLSLTKGQEVGVRLTANGDKITAYSDDDGRSVVSLVRIS</sequence>
<proteinExistence type="predicted"/>
<keyword evidence="2" id="KW-1185">Reference proteome</keyword>
<name>K7RFH0_9CAUD</name>
<organism evidence="1 2">
    <name type="scientific">Vibrio phage vB_VpaS_MAR10</name>
    <dbReference type="NCBI Taxonomy" id="1229755"/>
    <lineage>
        <taxon>Viruses</taxon>
        <taxon>Duplodnaviria</taxon>
        <taxon>Heunggongvirae</taxon>
        <taxon>Uroviricota</taxon>
        <taxon>Caudoviricetes</taxon>
        <taxon>Mardecavirus</taxon>
        <taxon>Mardecavirus MAR10</taxon>
    </lineage>
</organism>
<dbReference type="Proteomes" id="UP000009398">
    <property type="component" value="Segment"/>
</dbReference>
<dbReference type="Gene3D" id="2.60.120.40">
    <property type="match status" value="1"/>
</dbReference>
<protein>
    <submittedName>
        <fullName evidence="1">Uncharacterized protein</fullName>
    </submittedName>
</protein>